<dbReference type="PROSITE" id="PS50011">
    <property type="entry name" value="PROTEIN_KINASE_DOM"/>
    <property type="match status" value="1"/>
</dbReference>
<gene>
    <name evidence="15" type="primary">Lats1_0</name>
    <name evidence="14" type="synonym">Lats1_1</name>
    <name evidence="14" type="ORF">g.14050</name>
    <name evidence="15" type="ORF">g.14053</name>
</gene>
<dbReference type="AlphaFoldDB" id="A0A6G1SIK0"/>
<dbReference type="EMBL" id="GGYP01005595">
    <property type="protein sequence ID" value="MDE50366.1"/>
    <property type="molecule type" value="Transcribed_RNA"/>
</dbReference>
<evidence type="ECO:0000259" key="13">
    <source>
        <dbReference type="PROSITE" id="PS51285"/>
    </source>
</evidence>
<feature type="compositionally biased region" description="Polar residues" evidence="11">
    <location>
        <begin position="1"/>
        <end position="10"/>
    </location>
</feature>
<feature type="domain" description="AGC-kinase C-terminal" evidence="13">
    <location>
        <begin position="677"/>
        <end position="742"/>
    </location>
</feature>
<dbReference type="InterPro" id="IPR000961">
    <property type="entry name" value="AGC-kinase_C"/>
</dbReference>
<comment type="similarity">
    <text evidence="1">Belongs to the protein kinase superfamily. AGC Ser/Thr protein kinase family.</text>
</comment>
<dbReference type="EC" id="2.7.11.1" evidence="2"/>
<evidence type="ECO:0000313" key="15">
    <source>
        <dbReference type="EMBL" id="MDE50366.1"/>
    </source>
</evidence>
<reference evidence="15" key="1">
    <citation type="submission" date="2018-10" db="EMBL/GenBank/DDBJ databases">
        <title>Transcriptome assembly of Aceria tosichella (Wheat curl mite) Type 2.</title>
        <authorList>
            <person name="Scully E.D."/>
            <person name="Geib S.M."/>
            <person name="Palmer N.A."/>
            <person name="Gupta A.K."/>
            <person name="Sarath G."/>
            <person name="Tatineni S."/>
        </authorList>
    </citation>
    <scope>NUCLEOTIDE SEQUENCE</scope>
    <source>
        <strain evidence="15">LincolnNE</strain>
    </source>
</reference>
<feature type="compositionally biased region" description="Pro residues" evidence="11">
    <location>
        <begin position="18"/>
        <end position="27"/>
    </location>
</feature>
<dbReference type="GO" id="GO:0004674">
    <property type="term" value="F:protein serine/threonine kinase activity"/>
    <property type="evidence" value="ECO:0007669"/>
    <property type="project" value="UniProtKB-KW"/>
</dbReference>
<keyword evidence="8" id="KW-0067">ATP-binding</keyword>
<feature type="region of interest" description="Disordered" evidence="11">
    <location>
        <begin position="1"/>
        <end position="29"/>
    </location>
</feature>
<keyword evidence="5" id="KW-0808">Transferase</keyword>
<feature type="domain" description="Protein kinase" evidence="12">
    <location>
        <begin position="347"/>
        <end position="676"/>
    </location>
</feature>
<evidence type="ECO:0000256" key="10">
    <source>
        <dbReference type="ARBA" id="ARBA00048679"/>
    </source>
</evidence>
<dbReference type="EMBL" id="GGYP01000463">
    <property type="protein sequence ID" value="MDE45234.1"/>
    <property type="molecule type" value="Transcribed_RNA"/>
</dbReference>
<dbReference type="InterPro" id="IPR008271">
    <property type="entry name" value="Ser/Thr_kinase_AS"/>
</dbReference>
<proteinExistence type="inferred from homology"/>
<evidence type="ECO:0000256" key="1">
    <source>
        <dbReference type="ARBA" id="ARBA00009903"/>
    </source>
</evidence>
<dbReference type="Pfam" id="PF00069">
    <property type="entry name" value="Pkinase"/>
    <property type="match status" value="2"/>
</dbReference>
<dbReference type="InterPro" id="IPR011009">
    <property type="entry name" value="Kinase-like_dom_sf"/>
</dbReference>
<dbReference type="SMART" id="SM00220">
    <property type="entry name" value="S_TKc"/>
    <property type="match status" value="1"/>
</dbReference>
<dbReference type="PROSITE" id="PS51285">
    <property type="entry name" value="AGC_KINASE_CTER"/>
    <property type="match status" value="1"/>
</dbReference>
<dbReference type="PANTHER" id="PTHR24356">
    <property type="entry name" value="SERINE/THREONINE-PROTEIN KINASE"/>
    <property type="match status" value="1"/>
</dbReference>
<evidence type="ECO:0000259" key="12">
    <source>
        <dbReference type="PROSITE" id="PS50011"/>
    </source>
</evidence>
<keyword evidence="3" id="KW-0723">Serine/threonine-protein kinase</keyword>
<dbReference type="PANTHER" id="PTHR24356:SF418">
    <property type="entry name" value="SERINE_THREONINE-PROTEIN KINASE WARTS"/>
    <property type="match status" value="1"/>
</dbReference>
<dbReference type="FunFam" id="3.30.200.20:FF:000192">
    <property type="entry name" value="Serine/threonine-protein kinase cot-1"/>
    <property type="match status" value="1"/>
</dbReference>
<dbReference type="InterPro" id="IPR050236">
    <property type="entry name" value="Ser_Thr_kinase_AGC"/>
</dbReference>
<keyword evidence="6" id="KW-0547">Nucleotide-binding</keyword>
<accession>A0A6G1SIK0</accession>
<dbReference type="FunFam" id="1.10.510.10:FF:000024">
    <property type="entry name" value="Probable serine/threonine-protein kinase cot-1"/>
    <property type="match status" value="1"/>
</dbReference>
<evidence type="ECO:0000256" key="5">
    <source>
        <dbReference type="ARBA" id="ARBA00022679"/>
    </source>
</evidence>
<evidence type="ECO:0000256" key="2">
    <source>
        <dbReference type="ARBA" id="ARBA00012513"/>
    </source>
</evidence>
<evidence type="ECO:0000256" key="9">
    <source>
        <dbReference type="ARBA" id="ARBA00047899"/>
    </source>
</evidence>
<dbReference type="SUPFAM" id="SSF56112">
    <property type="entry name" value="Protein kinase-like (PK-like)"/>
    <property type="match status" value="1"/>
</dbReference>
<dbReference type="InterPro" id="IPR000719">
    <property type="entry name" value="Prot_kinase_dom"/>
</dbReference>
<evidence type="ECO:0000256" key="7">
    <source>
        <dbReference type="ARBA" id="ARBA00022777"/>
    </source>
</evidence>
<dbReference type="GO" id="GO:0046620">
    <property type="term" value="P:regulation of organ growth"/>
    <property type="evidence" value="ECO:0007669"/>
    <property type="project" value="TreeGrafter"/>
</dbReference>
<organism evidence="15">
    <name type="scientific">Aceria tosichella</name>
    <name type="common">wheat curl mite</name>
    <dbReference type="NCBI Taxonomy" id="561515"/>
    <lineage>
        <taxon>Eukaryota</taxon>
        <taxon>Metazoa</taxon>
        <taxon>Ecdysozoa</taxon>
        <taxon>Arthropoda</taxon>
        <taxon>Chelicerata</taxon>
        <taxon>Arachnida</taxon>
        <taxon>Acari</taxon>
        <taxon>Acariformes</taxon>
        <taxon>Trombidiformes</taxon>
        <taxon>Prostigmata</taxon>
        <taxon>Eupodina</taxon>
        <taxon>Eriophyoidea</taxon>
        <taxon>Eriophyidae</taxon>
        <taxon>Eriophyinae</taxon>
        <taxon>Aceriini</taxon>
        <taxon>Aceria</taxon>
    </lineage>
</organism>
<evidence type="ECO:0000256" key="8">
    <source>
        <dbReference type="ARBA" id="ARBA00022840"/>
    </source>
</evidence>
<dbReference type="Gene3D" id="3.30.200.20">
    <property type="entry name" value="Phosphorylase Kinase, domain 1"/>
    <property type="match status" value="2"/>
</dbReference>
<evidence type="ECO:0000256" key="4">
    <source>
        <dbReference type="ARBA" id="ARBA00022553"/>
    </source>
</evidence>
<keyword evidence="7 15" id="KW-0418">Kinase</keyword>
<dbReference type="GO" id="GO:0000082">
    <property type="term" value="P:G1/S transition of mitotic cell cycle"/>
    <property type="evidence" value="ECO:0007669"/>
    <property type="project" value="TreeGrafter"/>
</dbReference>
<keyword evidence="4" id="KW-0597">Phosphoprotein</keyword>
<dbReference type="GO" id="GO:0007010">
    <property type="term" value="P:cytoskeleton organization"/>
    <property type="evidence" value="ECO:0007669"/>
    <property type="project" value="UniProtKB-ARBA"/>
</dbReference>
<evidence type="ECO:0000313" key="14">
    <source>
        <dbReference type="EMBL" id="MDE45234.1"/>
    </source>
</evidence>
<comment type="catalytic activity">
    <reaction evidence="9">
        <text>L-threonyl-[protein] + ATP = O-phospho-L-threonyl-[protein] + ADP + H(+)</text>
        <dbReference type="Rhea" id="RHEA:46608"/>
        <dbReference type="Rhea" id="RHEA-COMP:11060"/>
        <dbReference type="Rhea" id="RHEA-COMP:11605"/>
        <dbReference type="ChEBI" id="CHEBI:15378"/>
        <dbReference type="ChEBI" id="CHEBI:30013"/>
        <dbReference type="ChEBI" id="CHEBI:30616"/>
        <dbReference type="ChEBI" id="CHEBI:61977"/>
        <dbReference type="ChEBI" id="CHEBI:456216"/>
        <dbReference type="EC" id="2.7.11.1"/>
    </reaction>
</comment>
<sequence>MGVRTCNTDPKTLRVPKRPPPAPPVPPKDLWSVQSCGLYNDSTGYQTSSEYNGGHGALSESNYSEGVRSVKSIPYSTKSLQPTGTTCYASCSSARSDYEYYSPAVSDCAAQSARRLPPCCRPSCFCEVPHCASPVGPRCSAYAAATFRPCTEQAVQNCMSCSQSTIDSARRHASPMPLQSPSNSTNHTHLLSMSRPNPPPITTATRPPEAMVQPLPPQPPPPPPPPVQESALLPDKLPPIPQERKNITRPKLSISPMPIRKNKESSNDKYRCEPLAYKRHIEQHIQRVFKYLSDRQKRLENCESDIRRLLDSQTQPGVEASIYRKMIAVKETRYLRDMRVRLGPKDFIELKKLGQGYIGYVTLVQKVGTEELYAMKMLRKSQVFRQNHEAHVMAERDILAEADNEWIVKLYHSFQDKLYLYFILEFIPGGDMMNLLMEQSVFPEKWAQFYIAEISLAVQFVHDMKFIHRDIKPDNILIDAKGHIKLTDFGLCTGFRWTHDLKYYRDETINNSYGSAHQSPDDHPTITKALTQREMEYSKKRRSLSLVGSPNYIAPEVLGQSGTNERLCDWWSVGVILYEMVVGYCPFMNLDLIKKGQYNPDLDPPEQIQQRILNWRQYLAFPSRDHPNSPPYMPDKNNEYHEISPATKSLIQGWICDPHERLCQNGINDIKDHPFFRNINWNSIRSMQAPYVPQLNGPKDTKHFDTDLQPQLNMEHGTLGPRSRMDINDFTYHAFWSKTKNGVS</sequence>
<dbReference type="PROSITE" id="PS00108">
    <property type="entry name" value="PROTEIN_KINASE_ST"/>
    <property type="match status" value="1"/>
</dbReference>
<evidence type="ECO:0000256" key="11">
    <source>
        <dbReference type="SAM" id="MobiDB-lite"/>
    </source>
</evidence>
<evidence type="ECO:0000256" key="6">
    <source>
        <dbReference type="ARBA" id="ARBA00022741"/>
    </source>
</evidence>
<feature type="compositionally biased region" description="Polar residues" evidence="11">
    <location>
        <begin position="177"/>
        <end position="195"/>
    </location>
</feature>
<feature type="compositionally biased region" description="Pro residues" evidence="11">
    <location>
        <begin position="214"/>
        <end position="227"/>
    </location>
</feature>
<feature type="region of interest" description="Disordered" evidence="11">
    <location>
        <begin position="170"/>
        <end position="267"/>
    </location>
</feature>
<name>A0A6G1SIK0_9ACAR</name>
<comment type="catalytic activity">
    <reaction evidence="10">
        <text>L-seryl-[protein] + ATP = O-phospho-L-seryl-[protein] + ADP + H(+)</text>
        <dbReference type="Rhea" id="RHEA:17989"/>
        <dbReference type="Rhea" id="RHEA-COMP:9863"/>
        <dbReference type="Rhea" id="RHEA-COMP:11604"/>
        <dbReference type="ChEBI" id="CHEBI:15378"/>
        <dbReference type="ChEBI" id="CHEBI:29999"/>
        <dbReference type="ChEBI" id="CHEBI:30616"/>
        <dbReference type="ChEBI" id="CHEBI:83421"/>
        <dbReference type="ChEBI" id="CHEBI:456216"/>
        <dbReference type="EC" id="2.7.11.1"/>
    </reaction>
</comment>
<protein>
    <recommendedName>
        <fullName evidence="2">non-specific serine/threonine protein kinase</fullName>
        <ecNumber evidence="2">2.7.11.1</ecNumber>
    </recommendedName>
</protein>
<dbReference type="Gene3D" id="1.10.510.10">
    <property type="entry name" value="Transferase(Phosphotransferase) domain 1"/>
    <property type="match status" value="2"/>
</dbReference>
<evidence type="ECO:0000256" key="3">
    <source>
        <dbReference type="ARBA" id="ARBA00022527"/>
    </source>
</evidence>
<dbReference type="GO" id="GO:0005524">
    <property type="term" value="F:ATP binding"/>
    <property type="evidence" value="ECO:0007669"/>
    <property type="project" value="UniProtKB-KW"/>
</dbReference>
<dbReference type="SMART" id="SM00133">
    <property type="entry name" value="S_TK_X"/>
    <property type="match status" value="1"/>
</dbReference>
<dbReference type="GO" id="GO:0035329">
    <property type="term" value="P:hippo signaling"/>
    <property type="evidence" value="ECO:0007669"/>
    <property type="project" value="TreeGrafter"/>
</dbReference>
<dbReference type="GO" id="GO:0043065">
    <property type="term" value="P:positive regulation of apoptotic process"/>
    <property type="evidence" value="ECO:0007669"/>
    <property type="project" value="TreeGrafter"/>
</dbReference>